<sequence length="368" mass="41516">MPRLQSVWGFRCVRSSTTWHARWCIAARCKSQVEGRNRSAQRGHMSKPSTPIEEAAFWYACLHAGDATERERGRWQQWLDGNPANQRAWARIQEVHDLFARVPGKFAAPLLEQKKVSRRAVLRSVVVALGAGLAGVETYRHFSWHEWRADLRTAVGERRREVLADGSLLYLNTGTAVDVAFDQDERRILLHAGEILVETRPDNLPGVVRPFSVHTPHGRVRALGTRFVVRLYETHSSVQVLQDAVEIRPALSVARPVRLAEGQGMLFDRHGVKLPQPLPTGAGAWSQGRLSAVDMRLQEFLSELARYRTGYLGCAPEAADLRVSGVFPLDDPEEALNMLVETFPVTVRRLTRYWARVELRDARNAAHS</sequence>
<protein>
    <submittedName>
        <fullName evidence="3">DUF4880 domain-containing protein</fullName>
    </submittedName>
</protein>
<evidence type="ECO:0000313" key="4">
    <source>
        <dbReference type="Proteomes" id="UP000308430"/>
    </source>
</evidence>
<dbReference type="Proteomes" id="UP000308430">
    <property type="component" value="Unassembled WGS sequence"/>
</dbReference>
<dbReference type="PANTHER" id="PTHR30273">
    <property type="entry name" value="PERIPLASMIC SIGNAL SENSOR AND SIGMA FACTOR ACTIVATOR FECR-RELATED"/>
    <property type="match status" value="1"/>
</dbReference>
<accession>A0A4S4B641</accession>
<dbReference type="AlphaFoldDB" id="A0A4S4B641"/>
<keyword evidence="4" id="KW-1185">Reference proteome</keyword>
<feature type="domain" description="FecR N-terminal" evidence="2">
    <location>
        <begin position="53"/>
        <end position="94"/>
    </location>
</feature>
<dbReference type="PIRSF" id="PIRSF018266">
    <property type="entry name" value="FecR"/>
    <property type="match status" value="1"/>
</dbReference>
<evidence type="ECO:0000313" key="3">
    <source>
        <dbReference type="EMBL" id="THF67286.1"/>
    </source>
</evidence>
<proteinExistence type="predicted"/>
<evidence type="ECO:0000259" key="1">
    <source>
        <dbReference type="Pfam" id="PF04773"/>
    </source>
</evidence>
<dbReference type="GO" id="GO:0016989">
    <property type="term" value="F:sigma factor antagonist activity"/>
    <property type="evidence" value="ECO:0007669"/>
    <property type="project" value="TreeGrafter"/>
</dbReference>
<organism evidence="3 4">
    <name type="scientific">Pseudothauera nasutitermitis</name>
    <dbReference type="NCBI Taxonomy" id="2565930"/>
    <lineage>
        <taxon>Bacteria</taxon>
        <taxon>Pseudomonadati</taxon>
        <taxon>Pseudomonadota</taxon>
        <taxon>Betaproteobacteria</taxon>
        <taxon>Rhodocyclales</taxon>
        <taxon>Zoogloeaceae</taxon>
        <taxon>Pseudothauera</taxon>
    </lineage>
</organism>
<dbReference type="InterPro" id="IPR032623">
    <property type="entry name" value="FecR_N"/>
</dbReference>
<dbReference type="Pfam" id="PF16220">
    <property type="entry name" value="DUF4880"/>
    <property type="match status" value="1"/>
</dbReference>
<dbReference type="Gene3D" id="2.60.120.1440">
    <property type="match status" value="1"/>
</dbReference>
<dbReference type="PANTHER" id="PTHR30273:SF2">
    <property type="entry name" value="PROTEIN FECR"/>
    <property type="match status" value="1"/>
</dbReference>
<comment type="caution">
    <text evidence="3">The sequence shown here is derived from an EMBL/GenBank/DDBJ whole genome shotgun (WGS) entry which is preliminary data.</text>
</comment>
<dbReference type="OrthoDB" id="1100567at2"/>
<name>A0A4S4B641_9RHOO</name>
<dbReference type="InterPro" id="IPR006860">
    <property type="entry name" value="FecR"/>
</dbReference>
<dbReference type="InterPro" id="IPR012373">
    <property type="entry name" value="Ferrdict_sens_TM"/>
</dbReference>
<feature type="domain" description="FecR protein" evidence="1">
    <location>
        <begin position="150"/>
        <end position="246"/>
    </location>
</feature>
<dbReference type="EMBL" id="SSOC01000001">
    <property type="protein sequence ID" value="THF67286.1"/>
    <property type="molecule type" value="Genomic_DNA"/>
</dbReference>
<gene>
    <name evidence="3" type="ORF">E6C76_02600</name>
</gene>
<evidence type="ECO:0000259" key="2">
    <source>
        <dbReference type="Pfam" id="PF16220"/>
    </source>
</evidence>
<reference evidence="3 4" key="1">
    <citation type="submission" date="2019-04" db="EMBL/GenBank/DDBJ databases">
        <title>Azoarcus nasutitermitis sp. nov. isolated from termite nest.</title>
        <authorList>
            <person name="Lin S.-Y."/>
            <person name="Hameed A."/>
            <person name="Hsu Y.-H."/>
            <person name="Young C.-C."/>
        </authorList>
    </citation>
    <scope>NUCLEOTIDE SEQUENCE [LARGE SCALE GENOMIC DNA]</scope>
    <source>
        <strain evidence="3 4">CC-YHH838</strain>
    </source>
</reference>
<dbReference type="Pfam" id="PF04773">
    <property type="entry name" value="FecR"/>
    <property type="match status" value="1"/>
</dbReference>